<evidence type="ECO:0000256" key="14">
    <source>
        <dbReference type="RuleBase" id="RU000461"/>
    </source>
</evidence>
<feature type="compositionally biased region" description="Basic and acidic residues" evidence="15">
    <location>
        <begin position="304"/>
        <end position="339"/>
    </location>
</feature>
<evidence type="ECO:0000256" key="10">
    <source>
        <dbReference type="ARBA" id="ARBA00023004"/>
    </source>
</evidence>
<dbReference type="AlphaFoldDB" id="A0A1Q1NKZ9"/>
<comment type="cofactor">
    <cofactor evidence="1 13">
        <name>heme</name>
        <dbReference type="ChEBI" id="CHEBI:30413"/>
    </cofactor>
</comment>
<keyword evidence="9 14" id="KW-0560">Oxidoreductase</keyword>
<feature type="compositionally biased region" description="Polar residues" evidence="15">
    <location>
        <begin position="291"/>
        <end position="303"/>
    </location>
</feature>
<protein>
    <submittedName>
        <fullName evidence="17">Cytochrome P450 CYP6CW4</fullName>
    </submittedName>
</protein>
<dbReference type="PANTHER" id="PTHR24292">
    <property type="entry name" value="CYTOCHROME P450"/>
    <property type="match status" value="1"/>
</dbReference>
<keyword evidence="7" id="KW-0256">Endoplasmic reticulum</keyword>
<accession>A0A1Q1NKZ9</accession>
<evidence type="ECO:0000256" key="1">
    <source>
        <dbReference type="ARBA" id="ARBA00001971"/>
    </source>
</evidence>
<dbReference type="InterPro" id="IPR002401">
    <property type="entry name" value="Cyt_P450_E_grp-I"/>
</dbReference>
<evidence type="ECO:0000256" key="9">
    <source>
        <dbReference type="ARBA" id="ARBA00023002"/>
    </source>
</evidence>
<dbReference type="GO" id="GO:0005789">
    <property type="term" value="C:endoplasmic reticulum membrane"/>
    <property type="evidence" value="ECO:0007669"/>
    <property type="project" value="UniProtKB-SubCell"/>
</dbReference>
<keyword evidence="11 14" id="KW-0503">Monooxygenase</keyword>
<keyword evidence="5 13" id="KW-0349">Heme</keyword>
<sequence>MIGILVTVAIGGLIIYLAHIYVLKSQNYWKDKGVPYIAISLTEFITNILLSDVNVSHSLLKVYKALEGHRFGGFFQIITPFLMVRDPELIGDILIKNFGNFQDRFPPINEELDLMSGSLVCMTGERWRSLRYKLMPTFTSRKLKKMFPEMVTCSNAIMEHLSTLPHGEAVQINDITFKYIISVIGRVAFGLQIDYDNSKEQINNVIFDMSRRFLKPSLFQVLKFYLRTIYPRFTVALGLKLTGSDMNEFFRSLVTDTIKHRQAEDITRSRSNRNLRERNDFLQLLMNLRSDNGSSTKEVPSNTRSKEEVASNTRSKKEVASNNSREQESMTRSADIEERLDADDQSLINQMENIANNGKTIKDIELTDHIMTSNTFVFISTGSDTTATILNFALYELAANLRVQDKLIEEIDTIFSNQDFTYEAIRDMKYMDNVFSETLRKYPTAANIMRSCTENYQIPGTDVVLEKGALVVVPVFGIHMDPKYYPEPERFIPERFDNEIPKNAYLAFGLGPRLCIARNLALMEMKVFLARFLMEYSVKLSSKTKLPLKFLPRTMMFEV</sequence>
<dbReference type="InterPro" id="IPR017972">
    <property type="entry name" value="Cyt_P450_CS"/>
</dbReference>
<evidence type="ECO:0000256" key="13">
    <source>
        <dbReference type="PIRSR" id="PIRSR602401-1"/>
    </source>
</evidence>
<name>A0A1Q1NKZ9_SOGFU</name>
<dbReference type="GO" id="GO:0020037">
    <property type="term" value="F:heme binding"/>
    <property type="evidence" value="ECO:0007669"/>
    <property type="project" value="InterPro"/>
</dbReference>
<keyword evidence="8" id="KW-0492">Microsome</keyword>
<evidence type="ECO:0000256" key="8">
    <source>
        <dbReference type="ARBA" id="ARBA00022848"/>
    </source>
</evidence>
<dbReference type="GO" id="GO:0016705">
    <property type="term" value="F:oxidoreductase activity, acting on paired donors, with incorporation or reduction of molecular oxygen"/>
    <property type="evidence" value="ECO:0007669"/>
    <property type="project" value="InterPro"/>
</dbReference>
<keyword evidence="6 13" id="KW-0479">Metal-binding</keyword>
<dbReference type="InterPro" id="IPR050476">
    <property type="entry name" value="Insect_CytP450_Detox"/>
</dbReference>
<evidence type="ECO:0000256" key="15">
    <source>
        <dbReference type="SAM" id="MobiDB-lite"/>
    </source>
</evidence>
<evidence type="ECO:0000256" key="16">
    <source>
        <dbReference type="SAM" id="Phobius"/>
    </source>
</evidence>
<evidence type="ECO:0000256" key="6">
    <source>
        <dbReference type="ARBA" id="ARBA00022723"/>
    </source>
</evidence>
<reference evidence="17" key="1">
    <citation type="journal article" date="2017" name="Insect Sci.">
        <title>Induction of P450 genes in Nilaparvata lugens and Sogatella furcifera by two neonicotinoid insecticides.</title>
        <authorList>
            <person name="Yang Y.X."/>
            <person name="Yu N."/>
            <person name="Zhang J.H."/>
            <person name="Zhang Y.X."/>
            <person name="Liu Z.W."/>
        </authorList>
    </citation>
    <scope>NUCLEOTIDE SEQUENCE</scope>
</reference>
<dbReference type="EMBL" id="KX660707">
    <property type="protein sequence ID" value="AQM57046.1"/>
    <property type="molecule type" value="mRNA"/>
</dbReference>
<comment type="subcellular location">
    <subcellularLocation>
        <location evidence="3">Endoplasmic reticulum membrane</location>
        <topology evidence="3">Peripheral membrane protein</topology>
    </subcellularLocation>
    <subcellularLocation>
        <location evidence="2">Microsome membrane</location>
        <topology evidence="2">Peripheral membrane protein</topology>
    </subcellularLocation>
</comment>
<feature type="region of interest" description="Disordered" evidence="15">
    <location>
        <begin position="291"/>
        <end position="339"/>
    </location>
</feature>
<keyword evidence="12 16" id="KW-0472">Membrane</keyword>
<evidence type="ECO:0000256" key="7">
    <source>
        <dbReference type="ARBA" id="ARBA00022824"/>
    </source>
</evidence>
<feature type="transmembrane region" description="Helical" evidence="16">
    <location>
        <begin position="6"/>
        <end position="23"/>
    </location>
</feature>
<dbReference type="SUPFAM" id="SSF48264">
    <property type="entry name" value="Cytochrome P450"/>
    <property type="match status" value="2"/>
</dbReference>
<dbReference type="Pfam" id="PF00067">
    <property type="entry name" value="p450"/>
    <property type="match status" value="2"/>
</dbReference>
<dbReference type="Gene3D" id="1.10.630.10">
    <property type="entry name" value="Cytochrome P450"/>
    <property type="match status" value="1"/>
</dbReference>
<dbReference type="PROSITE" id="PS00086">
    <property type="entry name" value="CYTOCHROME_P450"/>
    <property type="match status" value="1"/>
</dbReference>
<evidence type="ECO:0000256" key="5">
    <source>
        <dbReference type="ARBA" id="ARBA00022617"/>
    </source>
</evidence>
<dbReference type="GO" id="GO:0004497">
    <property type="term" value="F:monooxygenase activity"/>
    <property type="evidence" value="ECO:0007669"/>
    <property type="project" value="UniProtKB-KW"/>
</dbReference>
<dbReference type="PRINTS" id="PR00385">
    <property type="entry name" value="P450"/>
</dbReference>
<dbReference type="PRINTS" id="PR00463">
    <property type="entry name" value="EP450I"/>
</dbReference>
<comment type="similarity">
    <text evidence="4 14">Belongs to the cytochrome P450 family.</text>
</comment>
<evidence type="ECO:0000256" key="2">
    <source>
        <dbReference type="ARBA" id="ARBA00004174"/>
    </source>
</evidence>
<evidence type="ECO:0000313" key="17">
    <source>
        <dbReference type="EMBL" id="AQM57046.1"/>
    </source>
</evidence>
<dbReference type="PANTHER" id="PTHR24292:SF103">
    <property type="entry name" value="CYTOCHROME P450 6BS1"/>
    <property type="match status" value="1"/>
</dbReference>
<evidence type="ECO:0000256" key="12">
    <source>
        <dbReference type="ARBA" id="ARBA00023136"/>
    </source>
</evidence>
<dbReference type="CDD" id="cd11056">
    <property type="entry name" value="CYP6-like"/>
    <property type="match status" value="1"/>
</dbReference>
<evidence type="ECO:0000256" key="11">
    <source>
        <dbReference type="ARBA" id="ARBA00023033"/>
    </source>
</evidence>
<dbReference type="InterPro" id="IPR001128">
    <property type="entry name" value="Cyt_P450"/>
</dbReference>
<dbReference type="InterPro" id="IPR036396">
    <property type="entry name" value="Cyt_P450_sf"/>
</dbReference>
<evidence type="ECO:0000256" key="3">
    <source>
        <dbReference type="ARBA" id="ARBA00004406"/>
    </source>
</evidence>
<feature type="binding site" description="axial binding residue" evidence="13">
    <location>
        <position position="515"/>
    </location>
    <ligand>
        <name>heme</name>
        <dbReference type="ChEBI" id="CHEBI:30413"/>
    </ligand>
    <ligandPart>
        <name>Fe</name>
        <dbReference type="ChEBI" id="CHEBI:18248"/>
    </ligandPart>
</feature>
<dbReference type="GO" id="GO:0005506">
    <property type="term" value="F:iron ion binding"/>
    <property type="evidence" value="ECO:0007669"/>
    <property type="project" value="InterPro"/>
</dbReference>
<keyword evidence="16" id="KW-0812">Transmembrane</keyword>
<keyword evidence="10 13" id="KW-0408">Iron</keyword>
<evidence type="ECO:0000256" key="4">
    <source>
        <dbReference type="ARBA" id="ARBA00010617"/>
    </source>
</evidence>
<proteinExistence type="evidence at transcript level"/>
<keyword evidence="16" id="KW-1133">Transmembrane helix</keyword>
<organism evidence="17">
    <name type="scientific">Sogatella furcifera</name>
    <name type="common">White-backed planthopper</name>
    <dbReference type="NCBI Taxonomy" id="113103"/>
    <lineage>
        <taxon>Eukaryota</taxon>
        <taxon>Metazoa</taxon>
        <taxon>Ecdysozoa</taxon>
        <taxon>Arthropoda</taxon>
        <taxon>Hexapoda</taxon>
        <taxon>Insecta</taxon>
        <taxon>Pterygota</taxon>
        <taxon>Neoptera</taxon>
        <taxon>Paraneoptera</taxon>
        <taxon>Hemiptera</taxon>
        <taxon>Auchenorrhyncha</taxon>
        <taxon>Fulgoroidea</taxon>
        <taxon>Delphacidae</taxon>
        <taxon>Delphacinae</taxon>
        <taxon>Sogatella</taxon>
    </lineage>
</organism>